<sequence length="52" mass="5830">MFTKSGLMLGLGEQKEERTTLWRILGVRGLTFCLGAVLAKDNTDVNRYVTPE</sequence>
<dbReference type="PATRIC" id="fig|1359152.3.peg.926"/>
<gene>
    <name evidence="1" type="ORF">APHMUC_0886</name>
</gene>
<accession>A0A0F3N9M0</accession>
<reference evidence="1 2" key="1">
    <citation type="submission" date="2015-02" db="EMBL/GenBank/DDBJ databases">
        <title>Genome Sequencing of Rickettsiales.</title>
        <authorList>
            <person name="Daugherty S.C."/>
            <person name="Su Q."/>
            <person name="Abolude K."/>
            <person name="Beier-Sexton M."/>
            <person name="Carlyon J.A."/>
            <person name="Carter R."/>
            <person name="Day N.P."/>
            <person name="Dumler S.J."/>
            <person name="Dyachenko V."/>
            <person name="Godinez A."/>
            <person name="Kurtti T.J."/>
            <person name="Lichay M."/>
            <person name="Mullins K.E."/>
            <person name="Ott S."/>
            <person name="Pappas-Brown V."/>
            <person name="Paris D.H."/>
            <person name="Patel P."/>
            <person name="Richards A.L."/>
            <person name="Sadzewicz L."/>
            <person name="Sears K."/>
            <person name="Seidman D."/>
            <person name="Sengamalay N."/>
            <person name="Stenos J."/>
            <person name="Tallon L.J."/>
            <person name="Vincent G."/>
            <person name="Fraser C.M."/>
            <person name="Munderloh U."/>
            <person name="Dunning-Hotopp J.C."/>
        </authorList>
    </citation>
    <scope>NUCLEOTIDE SEQUENCE [LARGE SCALE GENOMIC DNA]</scope>
    <source>
        <strain evidence="1 2">ApMUC09</strain>
    </source>
</reference>
<protein>
    <submittedName>
        <fullName evidence="1">Uncharacterized protein</fullName>
    </submittedName>
</protein>
<name>A0A0F3N9M0_ANAPH</name>
<evidence type="ECO:0000313" key="2">
    <source>
        <dbReference type="Proteomes" id="UP000033441"/>
    </source>
</evidence>
<organism evidence="1 2">
    <name type="scientific">Anaplasma phagocytophilum str. ApMUC09</name>
    <dbReference type="NCBI Taxonomy" id="1359152"/>
    <lineage>
        <taxon>Bacteria</taxon>
        <taxon>Pseudomonadati</taxon>
        <taxon>Pseudomonadota</taxon>
        <taxon>Alphaproteobacteria</taxon>
        <taxon>Rickettsiales</taxon>
        <taxon>Anaplasmataceae</taxon>
        <taxon>Anaplasma</taxon>
        <taxon>phagocytophilum group</taxon>
    </lineage>
</organism>
<comment type="caution">
    <text evidence="1">The sequence shown here is derived from an EMBL/GenBank/DDBJ whole genome shotgun (WGS) entry which is preliminary data.</text>
</comment>
<dbReference type="EMBL" id="LANV01000001">
    <property type="protein sequence ID" value="KJV64397.1"/>
    <property type="molecule type" value="Genomic_DNA"/>
</dbReference>
<dbReference type="AlphaFoldDB" id="A0A0F3N9M0"/>
<dbReference type="Proteomes" id="UP000033441">
    <property type="component" value="Unassembled WGS sequence"/>
</dbReference>
<evidence type="ECO:0000313" key="1">
    <source>
        <dbReference type="EMBL" id="KJV64397.1"/>
    </source>
</evidence>
<proteinExistence type="predicted"/>